<keyword evidence="2 4" id="KW-0732">Signal</keyword>
<keyword evidence="3" id="KW-0574">Periplasm</keyword>
<evidence type="ECO:0000256" key="3">
    <source>
        <dbReference type="ARBA" id="ARBA00022764"/>
    </source>
</evidence>
<reference evidence="6 7" key="1">
    <citation type="submission" date="2015-11" db="EMBL/GenBank/DDBJ databases">
        <title>Genomic analysis of 38 Legionella species identifies large and diverse effector repertoires.</title>
        <authorList>
            <person name="Burstein D."/>
            <person name="Amaro F."/>
            <person name="Zusman T."/>
            <person name="Lifshitz Z."/>
            <person name="Cohen O."/>
            <person name="Gilbert J.A."/>
            <person name="Pupko T."/>
            <person name="Shuman H.A."/>
            <person name="Segal G."/>
        </authorList>
    </citation>
    <scope>NUCLEOTIDE SEQUENCE [LARGE SCALE GENOMIC DNA]</scope>
    <source>
        <strain evidence="6 7">BL-540</strain>
    </source>
</reference>
<dbReference type="Gene3D" id="2.60.450.10">
    <property type="entry name" value="Lipopolysaccharide (LPS) transport protein A like domain"/>
    <property type="match status" value="1"/>
</dbReference>
<evidence type="ECO:0000256" key="4">
    <source>
        <dbReference type="SAM" id="SignalP"/>
    </source>
</evidence>
<dbReference type="EMBL" id="LNYJ01000011">
    <property type="protein sequence ID" value="KTD16337.1"/>
    <property type="molecule type" value="Genomic_DNA"/>
</dbReference>
<evidence type="ECO:0000256" key="2">
    <source>
        <dbReference type="ARBA" id="ARBA00022729"/>
    </source>
</evidence>
<dbReference type="PANTHER" id="PTHR36504">
    <property type="entry name" value="LIPOPOLYSACCHARIDE EXPORT SYSTEM PROTEIN LPTA"/>
    <property type="match status" value="1"/>
</dbReference>
<dbReference type="GO" id="GO:0015920">
    <property type="term" value="P:lipopolysaccharide transport"/>
    <property type="evidence" value="ECO:0007669"/>
    <property type="project" value="InterPro"/>
</dbReference>
<dbReference type="GO" id="GO:0017089">
    <property type="term" value="F:glycolipid transfer activity"/>
    <property type="evidence" value="ECO:0007669"/>
    <property type="project" value="TreeGrafter"/>
</dbReference>
<keyword evidence="7" id="KW-1185">Reference proteome</keyword>
<evidence type="ECO:0000313" key="7">
    <source>
        <dbReference type="Proteomes" id="UP000055035"/>
    </source>
</evidence>
<dbReference type="GO" id="GO:0009279">
    <property type="term" value="C:cell outer membrane"/>
    <property type="evidence" value="ECO:0007669"/>
    <property type="project" value="TreeGrafter"/>
</dbReference>
<sequence>MNPNKVNLISFLLILLLGISLNSFALPDDREKVAELSADTADLNQQNHRGVYQGNVSFDQGTTHLRAAKAITEGNAQNKLSLAIAMGDETAQAHYWVTTALDKPPLHAYADMIRYYPDRHLVELIGNAKVSQGDNSFSGPKISYDIEKQQVISKGDGRNRTKIIIHPEKKT</sequence>
<dbReference type="NCBIfam" id="TIGR03002">
    <property type="entry name" value="outer_YhbN_LptA"/>
    <property type="match status" value="1"/>
</dbReference>
<dbReference type="GO" id="GO:0030288">
    <property type="term" value="C:outer membrane-bounded periplasmic space"/>
    <property type="evidence" value="ECO:0007669"/>
    <property type="project" value="TreeGrafter"/>
</dbReference>
<accession>A0A0W0V876</accession>
<dbReference type="OrthoDB" id="5295619at2"/>
<dbReference type="Proteomes" id="UP000055035">
    <property type="component" value="Unassembled WGS sequence"/>
</dbReference>
<dbReference type="STRING" id="456.Ljor_0643"/>
<evidence type="ECO:0000259" key="5">
    <source>
        <dbReference type="Pfam" id="PF03968"/>
    </source>
</evidence>
<feature type="chain" id="PRO_5006914532" evidence="4">
    <location>
        <begin position="26"/>
        <end position="171"/>
    </location>
</feature>
<dbReference type="RefSeq" id="WP_058470200.1">
    <property type="nucleotide sequence ID" value="NZ_CAAAIC010000004.1"/>
</dbReference>
<keyword evidence="1" id="KW-0813">Transport</keyword>
<dbReference type="Pfam" id="PF03968">
    <property type="entry name" value="LptD_N"/>
    <property type="match status" value="1"/>
</dbReference>
<dbReference type="InterPro" id="IPR014340">
    <property type="entry name" value="LptA"/>
</dbReference>
<dbReference type="AlphaFoldDB" id="A0A0W0V876"/>
<dbReference type="InterPro" id="IPR052037">
    <property type="entry name" value="LPS_export_LptA"/>
</dbReference>
<comment type="caution">
    <text evidence="6">The sequence shown here is derived from an EMBL/GenBank/DDBJ whole genome shotgun (WGS) entry which is preliminary data.</text>
</comment>
<feature type="signal peptide" evidence="4">
    <location>
        <begin position="1"/>
        <end position="25"/>
    </location>
</feature>
<evidence type="ECO:0000256" key="1">
    <source>
        <dbReference type="ARBA" id="ARBA00022448"/>
    </source>
</evidence>
<protein>
    <submittedName>
        <fullName evidence="6">Lipopolysaccharide export system protein LptA</fullName>
    </submittedName>
</protein>
<gene>
    <name evidence="6" type="primary">lptA</name>
    <name evidence="6" type="ORF">Ljor_0643</name>
</gene>
<dbReference type="PANTHER" id="PTHR36504:SF1">
    <property type="entry name" value="LIPOPOLYSACCHARIDE EXPORT SYSTEM PROTEIN LPTA"/>
    <property type="match status" value="1"/>
</dbReference>
<organism evidence="6 7">
    <name type="scientific">Legionella jordanis</name>
    <dbReference type="NCBI Taxonomy" id="456"/>
    <lineage>
        <taxon>Bacteria</taxon>
        <taxon>Pseudomonadati</taxon>
        <taxon>Pseudomonadota</taxon>
        <taxon>Gammaproteobacteria</taxon>
        <taxon>Legionellales</taxon>
        <taxon>Legionellaceae</taxon>
        <taxon>Legionella</taxon>
    </lineage>
</organism>
<evidence type="ECO:0000313" key="6">
    <source>
        <dbReference type="EMBL" id="KTD16337.1"/>
    </source>
</evidence>
<feature type="domain" description="Organic solvent tolerance-like N-terminal" evidence="5">
    <location>
        <begin position="36"/>
        <end position="149"/>
    </location>
</feature>
<proteinExistence type="predicted"/>
<dbReference type="PATRIC" id="fig|456.5.peg.680"/>
<name>A0A0W0V876_9GAMM</name>
<dbReference type="GO" id="GO:0001530">
    <property type="term" value="F:lipopolysaccharide binding"/>
    <property type="evidence" value="ECO:0007669"/>
    <property type="project" value="InterPro"/>
</dbReference>
<dbReference type="InterPro" id="IPR005653">
    <property type="entry name" value="OstA-like_N"/>
</dbReference>